<dbReference type="EMBL" id="CP021366">
    <property type="protein sequence ID" value="ART60293.1"/>
    <property type="molecule type" value="Genomic_DNA"/>
</dbReference>
<evidence type="ECO:0000313" key="1">
    <source>
        <dbReference type="EMBL" id="ART60293.1"/>
    </source>
</evidence>
<protein>
    <submittedName>
        <fullName evidence="1">Uncharacterized protein</fullName>
    </submittedName>
</protein>
<dbReference type="KEGG" id="acid:CBP33_16620"/>
<accession>A0A240UGU5</accession>
<name>A0A240UGU5_9BURK</name>
<gene>
    <name evidence="1" type="ORF">CBP36_17045</name>
</gene>
<keyword evidence="2" id="KW-1185">Reference proteome</keyword>
<dbReference type="KEGG" id="acis:CBP35_01875"/>
<dbReference type="InterPro" id="IPR042226">
    <property type="entry name" value="eFR1_2_sf"/>
</dbReference>
<dbReference type="OrthoDB" id="8562324at2"/>
<organism evidence="1 2">
    <name type="scientific">Acidovorax carolinensis</name>
    <dbReference type="NCBI Taxonomy" id="553814"/>
    <lineage>
        <taxon>Bacteria</taxon>
        <taxon>Pseudomonadati</taxon>
        <taxon>Pseudomonadota</taxon>
        <taxon>Betaproteobacteria</taxon>
        <taxon>Burkholderiales</taxon>
        <taxon>Comamonadaceae</taxon>
        <taxon>Acidovorax</taxon>
    </lineage>
</organism>
<dbReference type="SUPFAM" id="SSF53137">
    <property type="entry name" value="Translational machinery components"/>
    <property type="match status" value="1"/>
</dbReference>
<sequence length="124" mass="13869">MSTFHAVVWLDQSEAHVVMFDREHTEAQRIKSRSHHKHQGKAEDLGLFFTDIAQALSNTREVLLAGPGLVRNQFRDWCAKHHAAVADAVVDSVAADHPTDAQLVAMARQYFKKFDNMAADPSMA</sequence>
<dbReference type="RefSeq" id="WP_086913509.1">
    <property type="nucleotide sequence ID" value="NZ_CP021359.1"/>
</dbReference>
<proteinExistence type="predicted"/>
<dbReference type="KEGG" id="acip:CBP36_17045"/>
<dbReference type="AlphaFoldDB" id="A0A240UGU5"/>
<reference evidence="1" key="1">
    <citation type="submission" date="2017-05" db="EMBL/GenBank/DDBJ databases">
        <title>Polyphasic characterization of four soil-derived phenanthrene-degrading Acidovorax strains and proposal of Acidovorax phenanthrenivorans sp. nov.</title>
        <authorList>
            <person name="Singleton D."/>
            <person name="Lee J."/>
            <person name="Dickey A.N."/>
            <person name="Stroud A."/>
            <person name="Scholl E.H."/>
            <person name="Wright F.A."/>
            <person name="Aitken M.D."/>
        </authorList>
    </citation>
    <scope>NUCLEOTIDE SEQUENCE</scope>
    <source>
        <strain evidence="1">P4</strain>
    </source>
</reference>
<accession>A0A240TWL4</accession>
<dbReference type="Proteomes" id="UP000194440">
    <property type="component" value="Chromosome"/>
</dbReference>
<dbReference type="Gene3D" id="3.30.420.60">
    <property type="entry name" value="eRF1 domain 2"/>
    <property type="match status" value="1"/>
</dbReference>
<evidence type="ECO:0000313" key="2">
    <source>
        <dbReference type="Proteomes" id="UP000194440"/>
    </source>
</evidence>